<keyword evidence="10" id="KW-1208">Phospholipid metabolism</keyword>
<keyword evidence="4" id="KW-0444">Lipid biosynthesis</keyword>
<dbReference type="OrthoDB" id="9802030at2"/>
<dbReference type="EMBL" id="RHIB01000001">
    <property type="protein sequence ID" value="RNA68825.1"/>
    <property type="molecule type" value="Genomic_DNA"/>
</dbReference>
<dbReference type="GO" id="GO:0006646">
    <property type="term" value="P:phosphatidylethanolamine biosynthetic process"/>
    <property type="evidence" value="ECO:0007669"/>
    <property type="project" value="UniProtKB-UniPathway"/>
</dbReference>
<evidence type="ECO:0000256" key="7">
    <source>
        <dbReference type="ARBA" id="ARBA00023145"/>
    </source>
</evidence>
<dbReference type="NCBIfam" id="NF002853">
    <property type="entry name" value="PRK03140.1"/>
    <property type="match status" value="1"/>
</dbReference>
<evidence type="ECO:0000313" key="13">
    <source>
        <dbReference type="EMBL" id="RNA68825.1"/>
    </source>
</evidence>
<comment type="cofactor">
    <cofactor evidence="1">
        <name>pyruvate</name>
        <dbReference type="ChEBI" id="CHEBI:15361"/>
    </cofactor>
</comment>
<keyword evidence="5" id="KW-0210">Decarboxylase</keyword>
<dbReference type="PANTHER" id="PTHR10067:SF6">
    <property type="entry name" value="PHOSPHATIDYLSERINE DECARBOXYLASE PROENZYME, MITOCHONDRIAL"/>
    <property type="match status" value="1"/>
</dbReference>
<evidence type="ECO:0000256" key="11">
    <source>
        <dbReference type="ARBA" id="ARBA00023317"/>
    </source>
</evidence>
<evidence type="ECO:0000256" key="6">
    <source>
        <dbReference type="ARBA" id="ARBA00023098"/>
    </source>
</evidence>
<comment type="pathway">
    <text evidence="2">Lipid metabolism.</text>
</comment>
<dbReference type="EC" id="4.1.1.65" evidence="3"/>
<keyword evidence="14" id="KW-1185">Reference proteome</keyword>
<keyword evidence="8" id="KW-0594">Phospholipid biosynthesis</keyword>
<reference evidence="13 14" key="1">
    <citation type="submission" date="2018-10" db="EMBL/GenBank/DDBJ databases">
        <title>Bacillus Keqinensis sp. nov., a moderately halophilic bacterium isolated from a saline-alkaline lake.</title>
        <authorList>
            <person name="Wang H."/>
        </authorList>
    </citation>
    <scope>NUCLEOTIDE SEQUENCE [LARGE SCALE GENOMIC DNA]</scope>
    <source>
        <strain evidence="13 14">KQ-3</strain>
    </source>
</reference>
<dbReference type="PANTHER" id="PTHR10067">
    <property type="entry name" value="PHOSPHATIDYLSERINE DECARBOXYLASE"/>
    <property type="match status" value="1"/>
</dbReference>
<dbReference type="Pfam" id="PF02666">
    <property type="entry name" value="PS_Dcarbxylase"/>
    <property type="match status" value="1"/>
</dbReference>
<keyword evidence="7" id="KW-0865">Zymogen</keyword>
<evidence type="ECO:0000256" key="5">
    <source>
        <dbReference type="ARBA" id="ARBA00022793"/>
    </source>
</evidence>
<dbReference type="NCBIfam" id="TIGR00163">
    <property type="entry name" value="PS_decarb"/>
    <property type="match status" value="1"/>
</dbReference>
<evidence type="ECO:0000256" key="3">
    <source>
        <dbReference type="ARBA" id="ARBA00012243"/>
    </source>
</evidence>
<gene>
    <name evidence="13" type="ORF">EBO34_02335</name>
</gene>
<dbReference type="UniPathway" id="UPA00558"/>
<evidence type="ECO:0000256" key="2">
    <source>
        <dbReference type="ARBA" id="ARBA00005189"/>
    </source>
</evidence>
<evidence type="ECO:0000256" key="4">
    <source>
        <dbReference type="ARBA" id="ARBA00022516"/>
    </source>
</evidence>
<evidence type="ECO:0000256" key="1">
    <source>
        <dbReference type="ARBA" id="ARBA00001928"/>
    </source>
</evidence>
<dbReference type="Proteomes" id="UP000278746">
    <property type="component" value="Unassembled WGS sequence"/>
</dbReference>
<sequence>MSILEESVLKKKIYRSLMELTKSPVQSWGIRKFTTSRVSKPLIRSFANVYKIDLNESEKKVTEFDTLQSLFIRELKPGIRQVASGDETIVSPVDGTLSETGLISEDATFTIKGQTYDVNELVGLEDTGKRYLGGRYMLFYLSPTDYHRIHSPVEGEIVKTWALGTHSSPVNPLGLSLGDRVLAKNYRLLTEVSTEDDHRVCVVKIGALNVNSIHPGKAMANGTVSKGEEMAYFSFGSSVMLLFEKGMVEKEILNGKVKYGEAIATITK</sequence>
<name>A0A3M7TWP6_9BACI</name>
<comment type="pathway">
    <text evidence="12">Phospholipid metabolism; phosphatidylethanolamine biosynthesis.</text>
</comment>
<evidence type="ECO:0000256" key="9">
    <source>
        <dbReference type="ARBA" id="ARBA00023239"/>
    </source>
</evidence>
<proteinExistence type="predicted"/>
<keyword evidence="9 13" id="KW-0456">Lyase</keyword>
<protein>
    <recommendedName>
        <fullName evidence="3">phosphatidylserine decarboxylase</fullName>
        <ecNumber evidence="3">4.1.1.65</ecNumber>
    </recommendedName>
</protein>
<evidence type="ECO:0000256" key="10">
    <source>
        <dbReference type="ARBA" id="ARBA00023264"/>
    </source>
</evidence>
<keyword evidence="6" id="KW-0443">Lipid metabolism</keyword>
<evidence type="ECO:0000256" key="8">
    <source>
        <dbReference type="ARBA" id="ARBA00023209"/>
    </source>
</evidence>
<dbReference type="AlphaFoldDB" id="A0A3M7TWP6"/>
<organism evidence="13 14">
    <name type="scientific">Alteribacter keqinensis</name>
    <dbReference type="NCBI Taxonomy" id="2483800"/>
    <lineage>
        <taxon>Bacteria</taxon>
        <taxon>Bacillati</taxon>
        <taxon>Bacillota</taxon>
        <taxon>Bacilli</taxon>
        <taxon>Bacillales</taxon>
        <taxon>Bacillaceae</taxon>
        <taxon>Alteribacter</taxon>
    </lineage>
</organism>
<evidence type="ECO:0000256" key="12">
    <source>
        <dbReference type="ARBA" id="ARBA00024326"/>
    </source>
</evidence>
<accession>A0A3M7TWP6</accession>
<keyword evidence="11" id="KW-0670">Pyruvate</keyword>
<comment type="caution">
    <text evidence="13">The sequence shown here is derived from an EMBL/GenBank/DDBJ whole genome shotgun (WGS) entry which is preliminary data.</text>
</comment>
<dbReference type="InterPro" id="IPR033177">
    <property type="entry name" value="PSD-B"/>
</dbReference>
<dbReference type="InterPro" id="IPR003817">
    <property type="entry name" value="PS_Dcarbxylase"/>
</dbReference>
<dbReference type="GO" id="GO:0004609">
    <property type="term" value="F:phosphatidylserine decarboxylase activity"/>
    <property type="evidence" value="ECO:0007669"/>
    <property type="project" value="UniProtKB-EC"/>
</dbReference>
<evidence type="ECO:0000313" key="14">
    <source>
        <dbReference type="Proteomes" id="UP000278746"/>
    </source>
</evidence>